<dbReference type="Proteomes" id="UP000549911">
    <property type="component" value="Unassembled WGS sequence"/>
</dbReference>
<name>A0A7Y9KQV3_9ACTN</name>
<organism evidence="1 2">
    <name type="scientific">Nocardioides cavernae</name>
    <dbReference type="NCBI Taxonomy" id="1921566"/>
    <lineage>
        <taxon>Bacteria</taxon>
        <taxon>Bacillati</taxon>
        <taxon>Actinomycetota</taxon>
        <taxon>Actinomycetes</taxon>
        <taxon>Propionibacteriales</taxon>
        <taxon>Nocardioidaceae</taxon>
        <taxon>Nocardioides</taxon>
    </lineage>
</organism>
<dbReference type="AlphaFoldDB" id="A0A7Y9KQV3"/>
<comment type="caution">
    <text evidence="1">The sequence shown here is derived from an EMBL/GenBank/DDBJ whole genome shotgun (WGS) entry which is preliminary data.</text>
</comment>
<dbReference type="RefSeq" id="WP_179618574.1">
    <property type="nucleotide sequence ID" value="NZ_JACCBW010000001.1"/>
</dbReference>
<protein>
    <recommendedName>
        <fullName evidence="3">Type IV toxin-antitoxin system AbiEi family antitoxin domain-containing protein</fullName>
    </recommendedName>
</protein>
<accession>A0A7Y9KQV3</accession>
<sequence length="350" mass="38319">MRQALVHVAQAQGGLFSRQQALGAGYTEREIKALTRLGGVWVVVRHGIYCQRIDVDDLATQERWLLKDRAAALAAESEVILSHDSAARVLGIDTLEPPSPASHLTRHGPNGSRTNGDLVRHHDLLPLCIEQVDGLVATSYARTALDIGRWHGYRHGLVAVDSVRHMGVPLADLETELSRMERHPHIARARAAVRDSDAGAESVLETLGRELVASLGLGDIETQFAVRLADGRVVWCDFRVGCHMFECHGLVKLVPISDGGVAAEPAERVLWKQQARETAIAAEGLGVSRIVWADCFGAGRERAAARLRKEFAITASRHGRALPPHLRELADRHPRRPAKRLWIPDLAPAA</sequence>
<keyword evidence="2" id="KW-1185">Reference proteome</keyword>
<proteinExistence type="predicted"/>
<evidence type="ECO:0008006" key="3">
    <source>
        <dbReference type="Google" id="ProtNLM"/>
    </source>
</evidence>
<dbReference type="EMBL" id="JACCBW010000001">
    <property type="protein sequence ID" value="NYE35980.1"/>
    <property type="molecule type" value="Genomic_DNA"/>
</dbReference>
<reference evidence="1 2" key="2">
    <citation type="submission" date="2020-08" db="EMBL/GenBank/DDBJ databases">
        <title>The Agave Microbiome: Exploring the role of microbial communities in plant adaptations to desert environments.</title>
        <authorList>
            <person name="Partida-Martinez L.P."/>
        </authorList>
    </citation>
    <scope>NUCLEOTIDE SEQUENCE [LARGE SCALE GENOMIC DNA]</scope>
    <source>
        <strain evidence="1 2">AT2.17</strain>
    </source>
</reference>
<reference evidence="1 2" key="1">
    <citation type="submission" date="2020-07" db="EMBL/GenBank/DDBJ databases">
        <authorList>
            <person name="Partida-Martinez L."/>
            <person name="Huntemann M."/>
            <person name="Clum A."/>
            <person name="Wang J."/>
            <person name="Palaniappan K."/>
            <person name="Ritter S."/>
            <person name="Chen I.-M."/>
            <person name="Stamatis D."/>
            <person name="Reddy T."/>
            <person name="O'Malley R."/>
            <person name="Daum C."/>
            <person name="Shapiro N."/>
            <person name="Ivanova N."/>
            <person name="Kyrpides N."/>
            <person name="Woyke T."/>
        </authorList>
    </citation>
    <scope>NUCLEOTIDE SEQUENCE [LARGE SCALE GENOMIC DNA]</scope>
    <source>
        <strain evidence="1 2">AT2.17</strain>
    </source>
</reference>
<evidence type="ECO:0000313" key="1">
    <source>
        <dbReference type="EMBL" id="NYE35980.1"/>
    </source>
</evidence>
<gene>
    <name evidence="1" type="ORF">F4692_001084</name>
</gene>
<evidence type="ECO:0000313" key="2">
    <source>
        <dbReference type="Proteomes" id="UP000549911"/>
    </source>
</evidence>